<feature type="region of interest" description="Disordered" evidence="1">
    <location>
        <begin position="1"/>
        <end position="25"/>
    </location>
</feature>
<feature type="compositionally biased region" description="Basic and acidic residues" evidence="1">
    <location>
        <begin position="146"/>
        <end position="156"/>
    </location>
</feature>
<feature type="region of interest" description="Disordered" evidence="1">
    <location>
        <begin position="64"/>
        <end position="159"/>
    </location>
</feature>
<sequence length="1142" mass="125734">MNSYSISNIQNSTANLRRARSANSVSVRRLPSLLDQRDPDPERKHALLAAAVAYERACCRNKHSSQAEQVSAQPRRRRSNRAGGFEGEGSHFHFHELKKPRRCQSKRISDNEDPTNHHPRSRRGTLSSTKSTLSLTSRSISTPMRLDQKDREDSQFKNHRSSISVHKVRIARSMCSSSSCCPEHAIDSLPFAPTTEASSKTQTLEDAFVKHSEKDFEISADVESEPVPPAAAELENVSELTLPPAIFSLGKDRSYGVRRRASMIFMPFKKRKSTVTVSNSARVSSPKIEHSHPSFANSAETPGAAKSRFQNKRTVSEVAMMGAIAAKIRSVLRRASCPQRSLPMQQVNASRAYFKTGLAISEQFPENRGNLNPKNSDSEAVSTPLTEPLLERNRGSSFSQSVVSIGTKSRVTSWADSTIAGSIFEAGDSGHLDAIMEESRDWADLLGEGTTHSTFGSMRLIESPDKVDTPALENIELKFEGCDNRESRRTKSCASLKLSPGVDLDRLPSQLRRANVVTKPNIQAVAPHINGADSTNYATEDAFAISSRSDFSGSDRSDSSVLRDRNSPNEAPALSIAAPPPTAEQIAHRVRRSEQRWHEPLDGSCSLFFPRSPKDPSPKRCSRQNLLQCYGNDNVQQSCDDNASFEYHDIQPDRATGLISPSVYSEDDNDRSFCNIHELSAMSTAPPNPDSGTAVILASQQVAKYNVGSKQRPRNNQTRETSREWRNWLHSEVQDLESPPPKDLQLSMELVMPNSQSGHRKELAQIGHETGDDDEKEKAEEGNHGRCTANAGKNIATQQGIVSSQNNSPALNQVHNASDYSGLDTATLTQCQAEKIFSTSKSMKEDNIEGSDNHSDLSKSSFKARKLPYLLGTEERPSSRLYVDERESVASRPSSLMNDRFPFLINSRPQSRTSVRSSTPAQSLHSKDSHLKSAQKMRPRSARRDSNNNPSPAPLYSLKISSQRPVLERWTSTAIWDRSQSSLENFARSKSDELQVSMPAILGSAHFTCALRSTPQRPTSALSGMVGGDDAIDRTKHISVPSLETDPTLASIIRGPYRSCVTPTAPYIQKSAVSSGAGLPLKENAIPRTPKRVQTTTPTSGQRLAEQFLNARKFREDLKVASPGEGSCTNAVELDDFSPAFL</sequence>
<dbReference type="OrthoDB" id="194139at2759"/>
<organism evidence="2 3">
    <name type="scientific">Verruconis gallopava</name>
    <dbReference type="NCBI Taxonomy" id="253628"/>
    <lineage>
        <taxon>Eukaryota</taxon>
        <taxon>Fungi</taxon>
        <taxon>Dikarya</taxon>
        <taxon>Ascomycota</taxon>
        <taxon>Pezizomycotina</taxon>
        <taxon>Dothideomycetes</taxon>
        <taxon>Pleosporomycetidae</taxon>
        <taxon>Venturiales</taxon>
        <taxon>Sympoventuriaceae</taxon>
        <taxon>Verruconis</taxon>
    </lineage>
</organism>
<dbReference type="InParanoid" id="A0A0D2ACT9"/>
<feature type="region of interest" description="Disordered" evidence="1">
    <location>
        <begin position="768"/>
        <end position="790"/>
    </location>
</feature>
<evidence type="ECO:0000313" key="2">
    <source>
        <dbReference type="EMBL" id="KIW04728.1"/>
    </source>
</evidence>
<name>A0A0D2ACT9_9PEZI</name>
<feature type="compositionally biased region" description="Basic and acidic residues" evidence="1">
    <location>
        <begin position="107"/>
        <end position="116"/>
    </location>
</feature>
<dbReference type="STRING" id="253628.A0A0D2ACT9"/>
<dbReference type="VEuPathDB" id="FungiDB:PV09_04460"/>
<dbReference type="GeneID" id="27312433"/>
<evidence type="ECO:0000313" key="3">
    <source>
        <dbReference type="Proteomes" id="UP000053259"/>
    </source>
</evidence>
<dbReference type="Proteomes" id="UP000053259">
    <property type="component" value="Unassembled WGS sequence"/>
</dbReference>
<dbReference type="EMBL" id="KN847540">
    <property type="protein sequence ID" value="KIW04728.1"/>
    <property type="molecule type" value="Genomic_DNA"/>
</dbReference>
<feature type="region of interest" description="Disordered" evidence="1">
    <location>
        <begin position="907"/>
        <end position="958"/>
    </location>
</feature>
<feature type="region of interest" description="Disordered" evidence="1">
    <location>
        <begin position="281"/>
        <end position="307"/>
    </location>
</feature>
<feature type="compositionally biased region" description="Polar residues" evidence="1">
    <location>
        <begin position="907"/>
        <end position="924"/>
    </location>
</feature>
<feature type="region of interest" description="Disordered" evidence="1">
    <location>
        <begin position="548"/>
        <end position="582"/>
    </location>
</feature>
<reference evidence="2 3" key="1">
    <citation type="submission" date="2015-01" db="EMBL/GenBank/DDBJ databases">
        <title>The Genome Sequence of Ochroconis gallopava CBS43764.</title>
        <authorList>
            <consortium name="The Broad Institute Genomics Platform"/>
            <person name="Cuomo C."/>
            <person name="de Hoog S."/>
            <person name="Gorbushina A."/>
            <person name="Stielow B."/>
            <person name="Teixiera M."/>
            <person name="Abouelleil A."/>
            <person name="Chapman S.B."/>
            <person name="Priest M."/>
            <person name="Young S.K."/>
            <person name="Wortman J."/>
            <person name="Nusbaum C."/>
            <person name="Birren B."/>
        </authorList>
    </citation>
    <scope>NUCLEOTIDE SEQUENCE [LARGE SCALE GENOMIC DNA]</scope>
    <source>
        <strain evidence="2 3">CBS 43764</strain>
    </source>
</reference>
<feature type="compositionally biased region" description="Low complexity" evidence="1">
    <location>
        <begin position="124"/>
        <end position="142"/>
    </location>
</feature>
<evidence type="ECO:0000256" key="1">
    <source>
        <dbReference type="SAM" id="MobiDB-lite"/>
    </source>
</evidence>
<feature type="compositionally biased region" description="Polar residues" evidence="1">
    <location>
        <begin position="1"/>
        <end position="13"/>
    </location>
</feature>
<keyword evidence="3" id="KW-1185">Reference proteome</keyword>
<proteinExistence type="predicted"/>
<feature type="compositionally biased region" description="Basic and acidic residues" evidence="1">
    <location>
        <begin position="88"/>
        <end position="97"/>
    </location>
</feature>
<accession>A0A0D2ACT9</accession>
<gene>
    <name evidence="2" type="ORF">PV09_04460</name>
</gene>
<dbReference type="AlphaFoldDB" id="A0A0D2ACT9"/>
<feature type="region of interest" description="Disordered" evidence="1">
    <location>
        <begin position="706"/>
        <end position="725"/>
    </location>
</feature>
<dbReference type="HOGENOM" id="CLU_300711_0_0_1"/>
<feature type="compositionally biased region" description="Basic and acidic residues" evidence="1">
    <location>
        <begin position="553"/>
        <end position="567"/>
    </location>
</feature>
<dbReference type="RefSeq" id="XP_016214597.1">
    <property type="nucleotide sequence ID" value="XM_016357805.1"/>
</dbReference>
<protein>
    <submittedName>
        <fullName evidence="2">Uncharacterized protein</fullName>
    </submittedName>
</protein>